<dbReference type="OrthoDB" id="1092431at2"/>
<sequence length="190" mass="23068">MEQLFANLKLYCTVSEEDYRHIRTYFTERHLDKKEIVYEADRPNLHHYFVVSGCLQMYFITQRGQEQTLQFAIPDWWLTDYRAWHHGRSSEFSIQAVRESVVLEISRDRQAELLHRYPQLETYFRKIYETAYGTAQRRIKFMFDYSKEEIYFSFRDAHPEIANSVPQYLLAGYLGLTPEYLSKLRHQRNK</sequence>
<dbReference type="CDD" id="cd00038">
    <property type="entry name" value="CAP_ED"/>
    <property type="match status" value="1"/>
</dbReference>
<evidence type="ECO:0000259" key="1">
    <source>
        <dbReference type="Pfam" id="PF00027"/>
    </source>
</evidence>
<name>A0A2S6I1C7_9BACT</name>
<comment type="caution">
    <text evidence="2">The sequence shown here is derived from an EMBL/GenBank/DDBJ whole genome shotgun (WGS) entry which is preliminary data.</text>
</comment>
<dbReference type="Gene3D" id="2.60.120.10">
    <property type="entry name" value="Jelly Rolls"/>
    <property type="match status" value="1"/>
</dbReference>
<evidence type="ECO:0000313" key="3">
    <source>
        <dbReference type="Proteomes" id="UP000237662"/>
    </source>
</evidence>
<dbReference type="Pfam" id="PF00027">
    <property type="entry name" value="cNMP_binding"/>
    <property type="match status" value="1"/>
</dbReference>
<dbReference type="SUPFAM" id="SSF51206">
    <property type="entry name" value="cAMP-binding domain-like"/>
    <property type="match status" value="1"/>
</dbReference>
<gene>
    <name evidence="2" type="ORF">CLV84_3919</name>
</gene>
<dbReference type="Proteomes" id="UP000237662">
    <property type="component" value="Unassembled WGS sequence"/>
</dbReference>
<proteinExistence type="predicted"/>
<dbReference type="RefSeq" id="WP_104421474.1">
    <property type="nucleotide sequence ID" value="NZ_PTJC01000007.1"/>
</dbReference>
<dbReference type="InterPro" id="IPR018490">
    <property type="entry name" value="cNMP-bd_dom_sf"/>
</dbReference>
<reference evidence="2 3" key="1">
    <citation type="submission" date="2018-02" db="EMBL/GenBank/DDBJ databases">
        <title>Genomic Encyclopedia of Archaeal and Bacterial Type Strains, Phase II (KMG-II): from individual species to whole genera.</title>
        <authorList>
            <person name="Goeker M."/>
        </authorList>
    </citation>
    <scope>NUCLEOTIDE SEQUENCE [LARGE SCALE GENOMIC DNA]</scope>
    <source>
        <strain evidence="2 3">DSM 29526</strain>
    </source>
</reference>
<dbReference type="AlphaFoldDB" id="A0A2S6I1C7"/>
<evidence type="ECO:0000313" key="2">
    <source>
        <dbReference type="EMBL" id="PPK84756.1"/>
    </source>
</evidence>
<protein>
    <submittedName>
        <fullName evidence="2">CRP-like cAMP-binding protein</fullName>
    </submittedName>
</protein>
<dbReference type="InterPro" id="IPR014710">
    <property type="entry name" value="RmlC-like_jellyroll"/>
</dbReference>
<keyword evidence="3" id="KW-1185">Reference proteome</keyword>
<dbReference type="EMBL" id="PTJC01000007">
    <property type="protein sequence ID" value="PPK84756.1"/>
    <property type="molecule type" value="Genomic_DNA"/>
</dbReference>
<organism evidence="2 3">
    <name type="scientific">Neolewinella xylanilytica</name>
    <dbReference type="NCBI Taxonomy" id="1514080"/>
    <lineage>
        <taxon>Bacteria</taxon>
        <taxon>Pseudomonadati</taxon>
        <taxon>Bacteroidota</taxon>
        <taxon>Saprospiria</taxon>
        <taxon>Saprospirales</taxon>
        <taxon>Lewinellaceae</taxon>
        <taxon>Neolewinella</taxon>
    </lineage>
</organism>
<feature type="domain" description="Cyclic nucleotide-binding" evidence="1">
    <location>
        <begin position="29"/>
        <end position="117"/>
    </location>
</feature>
<accession>A0A2S6I1C7</accession>
<dbReference type="InterPro" id="IPR000595">
    <property type="entry name" value="cNMP-bd_dom"/>
</dbReference>